<evidence type="ECO:0008006" key="3">
    <source>
        <dbReference type="Google" id="ProtNLM"/>
    </source>
</evidence>
<dbReference type="Proteomes" id="UP000483820">
    <property type="component" value="Chromosome II"/>
</dbReference>
<sequence>MTTSRPQPLFYQSSKLQLYLRCPGFQTIHNTQTLRINDLKMRPNDFEINGTVYYVSIIQRYTNTPTPESVKLNNARGGIKHDVDKYGLREEGIYRDAAKVNELENQLQSMVSHRETLRWRCDVVRSLDLAIEEKKLKISAYRLRMSNQVPPFTHDLQLTLTNGAIQKMEHVAYDKNLNFTRDYILKRIFGVAQRNVIIKNLHVGHDDFDLHDMFYLRIAAEDPVQDTFQERGPYNAFQLSRCEDQMEPLLPVPEGKLGIGEMRVTGNLINALASIKTSLSVSNPPLKKVTCAYQPLPDDPVLQNAEFLFVDGICSLKVFNGRLNNRIHLTECDVVQTDFMDLLNVCTKVGQFYSIGFQDQTSIEEFFGMFRNLPGVERGVSDESRLSQFPECIIIPMGDETELNVWVDETNDEDKEYCDTRFIVKIEIQKRGDAQIN</sequence>
<accession>A0A6A5HCS5</accession>
<reference evidence="1 2" key="1">
    <citation type="submission" date="2019-12" db="EMBL/GenBank/DDBJ databases">
        <title>Chromosome-level assembly of the Caenorhabditis remanei genome.</title>
        <authorList>
            <person name="Teterina A.A."/>
            <person name="Willis J.H."/>
            <person name="Phillips P.C."/>
        </authorList>
    </citation>
    <scope>NUCLEOTIDE SEQUENCE [LARGE SCALE GENOMIC DNA]</scope>
    <source>
        <strain evidence="1 2">PX506</strain>
        <tissue evidence="1">Whole organism</tissue>
    </source>
</reference>
<dbReference type="CTD" id="78773804"/>
<dbReference type="PANTHER" id="PTHR31379:SF1">
    <property type="entry name" value="F-BOX C PROTEIN-RELATED"/>
    <property type="match status" value="1"/>
</dbReference>
<dbReference type="AlphaFoldDB" id="A0A6A5HCS5"/>
<evidence type="ECO:0000313" key="1">
    <source>
        <dbReference type="EMBL" id="KAF1764182.1"/>
    </source>
</evidence>
<dbReference type="KEGG" id="crq:GCK72_004129"/>
<proteinExistence type="predicted"/>
<dbReference type="InterPro" id="IPR021942">
    <property type="entry name" value="DUF3557"/>
</dbReference>
<gene>
    <name evidence="1" type="ORF">GCK72_004129</name>
</gene>
<protein>
    <recommendedName>
        <fullName evidence="3">DUF38 domain-containing protein</fullName>
    </recommendedName>
</protein>
<organism evidence="1 2">
    <name type="scientific">Caenorhabditis remanei</name>
    <name type="common">Caenorhabditis vulgaris</name>
    <dbReference type="NCBI Taxonomy" id="31234"/>
    <lineage>
        <taxon>Eukaryota</taxon>
        <taxon>Metazoa</taxon>
        <taxon>Ecdysozoa</taxon>
        <taxon>Nematoda</taxon>
        <taxon>Chromadorea</taxon>
        <taxon>Rhabditida</taxon>
        <taxon>Rhabditina</taxon>
        <taxon>Rhabditomorpha</taxon>
        <taxon>Rhabditoidea</taxon>
        <taxon>Rhabditidae</taxon>
        <taxon>Peloderinae</taxon>
        <taxon>Caenorhabditis</taxon>
    </lineage>
</organism>
<dbReference type="PANTHER" id="PTHR31379">
    <property type="entry name" value="F-BOX C PROTEIN-RELATED-RELATED"/>
    <property type="match status" value="1"/>
</dbReference>
<name>A0A6A5HCS5_CAERE</name>
<comment type="caution">
    <text evidence="1">The sequence shown here is derived from an EMBL/GenBank/DDBJ whole genome shotgun (WGS) entry which is preliminary data.</text>
</comment>
<evidence type="ECO:0000313" key="2">
    <source>
        <dbReference type="Proteomes" id="UP000483820"/>
    </source>
</evidence>
<dbReference type="EMBL" id="WUAV01000002">
    <property type="protein sequence ID" value="KAF1764182.1"/>
    <property type="molecule type" value="Genomic_DNA"/>
</dbReference>
<dbReference type="GeneID" id="78773804"/>
<dbReference type="RefSeq" id="XP_053588677.1">
    <property type="nucleotide sequence ID" value="XM_053724483.1"/>
</dbReference>